<dbReference type="EMBL" id="RFAR01000024">
    <property type="protein sequence ID" value="RMC99552.1"/>
    <property type="molecule type" value="Genomic_DNA"/>
</dbReference>
<dbReference type="AlphaFoldDB" id="A0A454JJX8"/>
<sequence length="111" mass="13117">MYQRIVHTIHSVMPEGADITEYGEGHRDWIFSVFWLLGNDPIRPNKRSRTILIQIDHAVIDDIREADPDHITLHLEHYLRQKLAQFNPDHAALRHQIPPVDEWTLLTEHLM</sequence>
<dbReference type="RefSeq" id="WP_103524102.1">
    <property type="nucleotide sequence ID" value="NZ_JAIZDC010000007.1"/>
</dbReference>
<organism evidence="1 2">
    <name type="scientific">Aquitalea palustris</name>
    <dbReference type="NCBI Taxonomy" id="2480983"/>
    <lineage>
        <taxon>Bacteria</taxon>
        <taxon>Pseudomonadati</taxon>
        <taxon>Pseudomonadota</taxon>
        <taxon>Betaproteobacteria</taxon>
        <taxon>Neisseriales</taxon>
        <taxon>Chromobacteriaceae</taxon>
        <taxon>Aquitalea</taxon>
    </lineage>
</organism>
<evidence type="ECO:0000313" key="2">
    <source>
        <dbReference type="Proteomes" id="UP000274139"/>
    </source>
</evidence>
<accession>A0A454JJX8</accession>
<proteinExistence type="predicted"/>
<dbReference type="Proteomes" id="UP000274139">
    <property type="component" value="Unassembled WGS sequence"/>
</dbReference>
<reference evidence="1 2" key="1">
    <citation type="submission" date="2018-10" db="EMBL/GenBank/DDBJ databases">
        <title>Draft genome sequence of Aquitalea MWU14-2217 isolated from a wild cranberry bog in Provincetown, Massachusetts.</title>
        <authorList>
            <person name="Ebadzadsahrai G."/>
            <person name="Soby S."/>
        </authorList>
    </citation>
    <scope>NUCLEOTIDE SEQUENCE [LARGE SCALE GENOMIC DNA]</scope>
    <source>
        <strain evidence="1 2">MWU14-2217</strain>
    </source>
</reference>
<keyword evidence="2" id="KW-1185">Reference proteome</keyword>
<comment type="caution">
    <text evidence="1">The sequence shown here is derived from an EMBL/GenBank/DDBJ whole genome shotgun (WGS) entry which is preliminary data.</text>
</comment>
<protein>
    <submittedName>
        <fullName evidence="1">Uncharacterized protein</fullName>
    </submittedName>
</protein>
<gene>
    <name evidence="1" type="ORF">EAY64_07200</name>
</gene>
<evidence type="ECO:0000313" key="1">
    <source>
        <dbReference type="EMBL" id="RMC99552.1"/>
    </source>
</evidence>
<dbReference type="OrthoDB" id="6196722at2"/>
<name>A0A454JJX8_9NEIS</name>